<keyword evidence="6" id="KW-0175">Coiled coil</keyword>
<protein>
    <recommendedName>
        <fullName evidence="5">Homeobox-leucine zipper protein</fullName>
    </recommendedName>
    <alternativeName>
        <fullName evidence="5">HD-ZIP protein</fullName>
    </alternativeName>
    <alternativeName>
        <fullName evidence="5">Homeodomain transcription factor</fullName>
    </alternativeName>
</protein>
<evidence type="ECO:0000256" key="5">
    <source>
        <dbReference type="RuleBase" id="RU369038"/>
    </source>
</evidence>
<dbReference type="PANTHER" id="PTHR24326:SF538">
    <property type="entry name" value="HOMEOBOX-LEUCINE ZIPPER PROTEIN HAT7"/>
    <property type="match status" value="1"/>
</dbReference>
<dbReference type="GO" id="GO:0045893">
    <property type="term" value="P:positive regulation of DNA-templated transcription"/>
    <property type="evidence" value="ECO:0007669"/>
    <property type="project" value="TreeGrafter"/>
</dbReference>
<dbReference type="InterPro" id="IPR001356">
    <property type="entry name" value="HD"/>
</dbReference>
<dbReference type="GO" id="GO:0043565">
    <property type="term" value="F:sequence-specific DNA binding"/>
    <property type="evidence" value="ECO:0007669"/>
    <property type="project" value="InterPro"/>
</dbReference>
<evidence type="ECO:0000313" key="8">
    <source>
        <dbReference type="EMBL" id="KAJ8750173.1"/>
    </source>
</evidence>
<name>A0AAV8SDM9_9ROSI</name>
<evidence type="ECO:0000256" key="2">
    <source>
        <dbReference type="ARBA" id="ARBA00023015"/>
    </source>
</evidence>
<feature type="domain" description="Leucine zipper homeobox-associated" evidence="7">
    <location>
        <begin position="99"/>
        <end position="138"/>
    </location>
</feature>
<dbReference type="CDD" id="cd00086">
    <property type="entry name" value="homeodomain"/>
    <property type="match status" value="1"/>
</dbReference>
<dbReference type="PANTHER" id="PTHR24326">
    <property type="entry name" value="HOMEOBOX-LEUCINE ZIPPER PROTEIN"/>
    <property type="match status" value="1"/>
</dbReference>
<dbReference type="InterPro" id="IPR045224">
    <property type="entry name" value="HDZip_class_I_plant"/>
</dbReference>
<evidence type="ECO:0000256" key="3">
    <source>
        <dbReference type="ARBA" id="ARBA00023163"/>
    </source>
</evidence>
<dbReference type="SUPFAM" id="SSF46689">
    <property type="entry name" value="Homeodomain-like"/>
    <property type="match status" value="1"/>
</dbReference>
<dbReference type="Pfam" id="PF02183">
    <property type="entry name" value="HALZ"/>
    <property type="match status" value="1"/>
</dbReference>
<dbReference type="InterPro" id="IPR009057">
    <property type="entry name" value="Homeodomain-like_sf"/>
</dbReference>
<comment type="function">
    <text evidence="5">Transcription factor.</text>
</comment>
<keyword evidence="9" id="KW-1185">Reference proteome</keyword>
<sequence length="216" mass="25053">MEFPPHGFMFHSHEDHHHHNDHLPSSSFLNSLPSYPPHLFPMHGGDYDLSNDGSQIGKKKKRLNLEQVKELEKSFECFWSATKEIAIRFQNRRVRWKTKQLERDYKVLKKHFDALKADNDALQVQNKKLHSEGRDLNEINLKKEIEGSWSNESDNSCDINLDISRTPVETSPVASHIMSITQGGSRSEIQGLKVDHLVEDDNFYNMFNGIDEQWGL</sequence>
<keyword evidence="5" id="KW-0238">DNA-binding</keyword>
<comment type="caution">
    <text evidence="8">The sequence shown here is derived from an EMBL/GenBank/DDBJ whole genome shotgun (WGS) entry which is preliminary data.</text>
</comment>
<gene>
    <name evidence="8" type="ORF">K2173_014088</name>
</gene>
<dbReference type="GO" id="GO:0005634">
    <property type="term" value="C:nucleus"/>
    <property type="evidence" value="ECO:0007669"/>
    <property type="project" value="UniProtKB-SubCell"/>
</dbReference>
<keyword evidence="2 5" id="KW-0805">Transcription regulation</keyword>
<reference evidence="8 9" key="1">
    <citation type="submission" date="2021-09" db="EMBL/GenBank/DDBJ databases">
        <title>Genomic insights and catalytic innovation underlie evolution of tropane alkaloids biosynthesis.</title>
        <authorList>
            <person name="Wang Y.-J."/>
            <person name="Tian T."/>
            <person name="Huang J.-P."/>
            <person name="Huang S.-X."/>
        </authorList>
    </citation>
    <scope>NUCLEOTIDE SEQUENCE [LARGE SCALE GENOMIC DNA]</scope>
    <source>
        <strain evidence="8">KIB-2018</strain>
        <tissue evidence="8">Leaf</tissue>
    </source>
</reference>
<dbReference type="AlphaFoldDB" id="A0AAV8SDM9"/>
<keyword evidence="5" id="KW-0371">Homeobox</keyword>
<accession>A0AAV8SDM9</accession>
<dbReference type="EMBL" id="JAIWQS010000011">
    <property type="protein sequence ID" value="KAJ8750173.1"/>
    <property type="molecule type" value="Genomic_DNA"/>
</dbReference>
<comment type="subcellular location">
    <subcellularLocation>
        <location evidence="1 5">Nucleus</location>
    </subcellularLocation>
</comment>
<keyword evidence="3 5" id="KW-0804">Transcription</keyword>
<evidence type="ECO:0000256" key="1">
    <source>
        <dbReference type="ARBA" id="ARBA00004123"/>
    </source>
</evidence>
<keyword evidence="5" id="KW-0539">Nucleus</keyword>
<dbReference type="Proteomes" id="UP001159364">
    <property type="component" value="Linkage Group LG11"/>
</dbReference>
<organism evidence="8 9">
    <name type="scientific">Erythroxylum novogranatense</name>
    <dbReference type="NCBI Taxonomy" id="1862640"/>
    <lineage>
        <taxon>Eukaryota</taxon>
        <taxon>Viridiplantae</taxon>
        <taxon>Streptophyta</taxon>
        <taxon>Embryophyta</taxon>
        <taxon>Tracheophyta</taxon>
        <taxon>Spermatophyta</taxon>
        <taxon>Magnoliopsida</taxon>
        <taxon>eudicotyledons</taxon>
        <taxon>Gunneridae</taxon>
        <taxon>Pentapetalae</taxon>
        <taxon>rosids</taxon>
        <taxon>fabids</taxon>
        <taxon>Malpighiales</taxon>
        <taxon>Erythroxylaceae</taxon>
        <taxon>Erythroxylum</taxon>
    </lineage>
</organism>
<evidence type="ECO:0000313" key="9">
    <source>
        <dbReference type="Proteomes" id="UP001159364"/>
    </source>
</evidence>
<comment type="similarity">
    <text evidence="4 5">Belongs to the HD-ZIP homeobox family. Class I subfamily.</text>
</comment>
<dbReference type="InterPro" id="IPR003106">
    <property type="entry name" value="Leu_zip_homeo"/>
</dbReference>
<dbReference type="GO" id="GO:0000981">
    <property type="term" value="F:DNA-binding transcription factor activity, RNA polymerase II-specific"/>
    <property type="evidence" value="ECO:0007669"/>
    <property type="project" value="UniProtKB-UniRule"/>
</dbReference>
<evidence type="ECO:0000256" key="6">
    <source>
        <dbReference type="SAM" id="Coils"/>
    </source>
</evidence>
<proteinExistence type="inferred from homology"/>
<evidence type="ECO:0000259" key="7">
    <source>
        <dbReference type="Pfam" id="PF02183"/>
    </source>
</evidence>
<feature type="coiled-coil region" evidence="6">
    <location>
        <begin position="98"/>
        <end position="132"/>
    </location>
</feature>
<evidence type="ECO:0000256" key="4">
    <source>
        <dbReference type="ARBA" id="ARBA00025748"/>
    </source>
</evidence>